<proteinExistence type="inferred from homology"/>
<name>A0A9R1VDS4_LACSA</name>
<feature type="transmembrane region" description="Helical" evidence="19">
    <location>
        <begin position="227"/>
        <end position="247"/>
    </location>
</feature>
<evidence type="ECO:0000313" key="20">
    <source>
        <dbReference type="EMBL" id="KAJ0202947.1"/>
    </source>
</evidence>
<evidence type="ECO:0000256" key="6">
    <source>
        <dbReference type="ARBA" id="ARBA00022516"/>
    </source>
</evidence>
<feature type="transmembrane region" description="Helical" evidence="19">
    <location>
        <begin position="196"/>
        <end position="215"/>
    </location>
</feature>
<reference evidence="20 21" key="1">
    <citation type="journal article" date="2017" name="Nat. Commun.">
        <title>Genome assembly with in vitro proximity ligation data and whole-genome triplication in lettuce.</title>
        <authorList>
            <person name="Reyes-Chin-Wo S."/>
            <person name="Wang Z."/>
            <person name="Yang X."/>
            <person name="Kozik A."/>
            <person name="Arikit S."/>
            <person name="Song C."/>
            <person name="Xia L."/>
            <person name="Froenicke L."/>
            <person name="Lavelle D.O."/>
            <person name="Truco M.J."/>
            <person name="Xia R."/>
            <person name="Zhu S."/>
            <person name="Xu C."/>
            <person name="Xu H."/>
            <person name="Xu X."/>
            <person name="Cox K."/>
            <person name="Korf I."/>
            <person name="Meyers B.C."/>
            <person name="Michelmore R.W."/>
        </authorList>
    </citation>
    <scope>NUCLEOTIDE SEQUENCE [LARGE SCALE GENOMIC DNA]</scope>
    <source>
        <strain evidence="21">cv. Salinas</strain>
        <tissue evidence="20">Seedlings</tissue>
    </source>
</reference>
<dbReference type="InterPro" id="IPR000462">
    <property type="entry name" value="CDP-OH_P_trans"/>
</dbReference>
<dbReference type="GO" id="GO:0006661">
    <property type="term" value="P:phosphatidylinositol biosynthetic process"/>
    <property type="evidence" value="ECO:0000318"/>
    <property type="project" value="GO_Central"/>
</dbReference>
<dbReference type="FunFam" id="1.20.120.1760:FF:000003">
    <property type="entry name" value="CDP-diacylglycerol--inositol 3-phosphatidyltransferase"/>
    <property type="match status" value="1"/>
</dbReference>
<evidence type="ECO:0000256" key="19">
    <source>
        <dbReference type="SAM" id="Phobius"/>
    </source>
</evidence>
<evidence type="ECO:0000256" key="18">
    <source>
        <dbReference type="RuleBase" id="RU003750"/>
    </source>
</evidence>
<dbReference type="GO" id="GO:0003881">
    <property type="term" value="F:CDP-diacylglycerol-inositol 3-phosphatidyltransferase activity"/>
    <property type="evidence" value="ECO:0000318"/>
    <property type="project" value="GO_Central"/>
</dbReference>
<sequence>MVINIIKDALSSYPRIASVVCFLLLHRTLSLSTSPPTKLIPIAICSRRHPPQRHLRSSPPSPPPTPAVSTTGYIRVLMNCFAFAICFSNKELFSILYFISFVCDALDGWFARKFNQVSTFGAVLDMVTDRISTACLLAILSQVYRPSFVFLSLLALDIGSHWLQMYSTFLVGKSNHKDVKDSTSWLFKLYYGNRMFMGYCCIACEVLYITLFLLAKESEKMTDVLLGAAQQSLINSVLLAFLVFGWATKQLVNIIQMCMNDEKA</sequence>
<dbReference type="InterPro" id="IPR043130">
    <property type="entry name" value="CDP-OH_PTrfase_TM_dom"/>
</dbReference>
<keyword evidence="14" id="KW-0594">Phospholipid biosynthesis</keyword>
<keyword evidence="12" id="KW-0443">Lipid metabolism</keyword>
<dbReference type="PROSITE" id="PS00379">
    <property type="entry name" value="CDP_ALCOHOL_P_TRANSF"/>
    <property type="match status" value="1"/>
</dbReference>
<organism evidence="20 21">
    <name type="scientific">Lactuca sativa</name>
    <name type="common">Garden lettuce</name>
    <dbReference type="NCBI Taxonomy" id="4236"/>
    <lineage>
        <taxon>Eukaryota</taxon>
        <taxon>Viridiplantae</taxon>
        <taxon>Streptophyta</taxon>
        <taxon>Embryophyta</taxon>
        <taxon>Tracheophyta</taxon>
        <taxon>Spermatophyta</taxon>
        <taxon>Magnoliopsida</taxon>
        <taxon>eudicotyledons</taxon>
        <taxon>Gunneridae</taxon>
        <taxon>Pentapetalae</taxon>
        <taxon>asterids</taxon>
        <taxon>campanulids</taxon>
        <taxon>Asterales</taxon>
        <taxon>Asteraceae</taxon>
        <taxon>Cichorioideae</taxon>
        <taxon>Cichorieae</taxon>
        <taxon>Lactucinae</taxon>
        <taxon>Lactuca</taxon>
    </lineage>
</organism>
<dbReference type="PANTHER" id="PTHR15362:SF4">
    <property type="entry name" value="CDP-DIACYLGLYCEROL--INOSITOL 3-PHOSPHATIDYLTRANSFERASE"/>
    <property type="match status" value="1"/>
</dbReference>
<evidence type="ECO:0000256" key="2">
    <source>
        <dbReference type="ARBA" id="ARBA00001946"/>
    </source>
</evidence>
<evidence type="ECO:0000256" key="8">
    <source>
        <dbReference type="ARBA" id="ARBA00022692"/>
    </source>
</evidence>
<dbReference type="GO" id="GO:0005794">
    <property type="term" value="C:Golgi apparatus"/>
    <property type="evidence" value="ECO:0000318"/>
    <property type="project" value="GO_Central"/>
</dbReference>
<evidence type="ECO:0000256" key="7">
    <source>
        <dbReference type="ARBA" id="ARBA00022679"/>
    </source>
</evidence>
<evidence type="ECO:0000256" key="1">
    <source>
        <dbReference type="ARBA" id="ARBA00001936"/>
    </source>
</evidence>
<dbReference type="InterPro" id="IPR048254">
    <property type="entry name" value="CDP_ALCOHOL_P_TRANSF_CS"/>
</dbReference>
<comment type="caution">
    <text evidence="20">The sequence shown here is derived from an EMBL/GenBank/DDBJ whole genome shotgun (WGS) entry which is preliminary data.</text>
</comment>
<comment type="similarity">
    <text evidence="4 18">Belongs to the CDP-alcohol phosphatidyltransferase class-I family.</text>
</comment>
<dbReference type="GO" id="GO:0046872">
    <property type="term" value="F:metal ion binding"/>
    <property type="evidence" value="ECO:0007669"/>
    <property type="project" value="UniProtKB-KW"/>
</dbReference>
<dbReference type="GO" id="GO:0016020">
    <property type="term" value="C:membrane"/>
    <property type="evidence" value="ECO:0007669"/>
    <property type="project" value="UniProtKB-SubCell"/>
</dbReference>
<comment type="cofactor">
    <cofactor evidence="1">
        <name>Mn(2+)</name>
        <dbReference type="ChEBI" id="CHEBI:29035"/>
    </cofactor>
</comment>
<keyword evidence="16" id="KW-1208">Phospholipid metabolism</keyword>
<evidence type="ECO:0000256" key="9">
    <source>
        <dbReference type="ARBA" id="ARBA00022723"/>
    </source>
</evidence>
<evidence type="ECO:0000256" key="11">
    <source>
        <dbReference type="ARBA" id="ARBA00022989"/>
    </source>
</evidence>
<gene>
    <name evidence="20" type="ORF">LSAT_V11C500267650</name>
</gene>
<keyword evidence="21" id="KW-1185">Reference proteome</keyword>
<keyword evidence="7 18" id="KW-0808">Transferase</keyword>
<evidence type="ECO:0000256" key="4">
    <source>
        <dbReference type="ARBA" id="ARBA00010441"/>
    </source>
</evidence>
<keyword evidence="6" id="KW-0444">Lipid biosynthesis</keyword>
<evidence type="ECO:0000256" key="3">
    <source>
        <dbReference type="ARBA" id="ARBA00004141"/>
    </source>
</evidence>
<evidence type="ECO:0000256" key="15">
    <source>
        <dbReference type="ARBA" id="ARBA00023211"/>
    </source>
</evidence>
<keyword evidence="9" id="KW-0479">Metal-binding</keyword>
<dbReference type="AlphaFoldDB" id="A0A9R1VDS4"/>
<dbReference type="EC" id="2.7.8.11" evidence="5"/>
<keyword evidence="10" id="KW-0460">Magnesium</keyword>
<accession>A0A9R1VDS4</accession>
<dbReference type="Proteomes" id="UP000235145">
    <property type="component" value="Unassembled WGS sequence"/>
</dbReference>
<evidence type="ECO:0000256" key="5">
    <source>
        <dbReference type="ARBA" id="ARBA00013212"/>
    </source>
</evidence>
<keyword evidence="15" id="KW-0464">Manganese</keyword>
<dbReference type="Pfam" id="PF01066">
    <property type="entry name" value="CDP-OH_P_transf"/>
    <property type="match status" value="1"/>
</dbReference>
<evidence type="ECO:0000256" key="17">
    <source>
        <dbReference type="ARBA" id="ARBA00050166"/>
    </source>
</evidence>
<comment type="subcellular location">
    <subcellularLocation>
        <location evidence="3">Membrane</location>
        <topology evidence="3">Multi-pass membrane protein</topology>
    </subcellularLocation>
</comment>
<evidence type="ECO:0000256" key="16">
    <source>
        <dbReference type="ARBA" id="ARBA00023264"/>
    </source>
</evidence>
<keyword evidence="13 19" id="KW-0472">Membrane</keyword>
<evidence type="ECO:0000313" key="21">
    <source>
        <dbReference type="Proteomes" id="UP000235145"/>
    </source>
</evidence>
<evidence type="ECO:0000256" key="10">
    <source>
        <dbReference type="ARBA" id="ARBA00022842"/>
    </source>
</evidence>
<evidence type="ECO:0000256" key="13">
    <source>
        <dbReference type="ARBA" id="ARBA00023136"/>
    </source>
</evidence>
<evidence type="ECO:0000256" key="12">
    <source>
        <dbReference type="ARBA" id="ARBA00023098"/>
    </source>
</evidence>
<comment type="catalytic activity">
    <reaction evidence="17">
        <text>a CDP-1,2-diacyl-sn-glycerol + myo-inositol = a 1,2-diacyl-sn-glycero-3-phospho-(1D-myo-inositol) + CMP + H(+)</text>
        <dbReference type="Rhea" id="RHEA:11580"/>
        <dbReference type="ChEBI" id="CHEBI:15378"/>
        <dbReference type="ChEBI" id="CHEBI:17268"/>
        <dbReference type="ChEBI" id="CHEBI:57880"/>
        <dbReference type="ChEBI" id="CHEBI:58332"/>
        <dbReference type="ChEBI" id="CHEBI:60377"/>
        <dbReference type="EC" id="2.7.8.11"/>
    </reaction>
</comment>
<keyword evidence="8 19" id="KW-0812">Transmembrane</keyword>
<dbReference type="EMBL" id="NBSK02000005">
    <property type="protein sequence ID" value="KAJ0202947.1"/>
    <property type="molecule type" value="Genomic_DNA"/>
</dbReference>
<dbReference type="Gene3D" id="1.20.120.1760">
    <property type="match status" value="1"/>
</dbReference>
<comment type="cofactor">
    <cofactor evidence="2">
        <name>Mg(2+)</name>
        <dbReference type="ChEBI" id="CHEBI:18420"/>
    </cofactor>
</comment>
<evidence type="ECO:0000256" key="14">
    <source>
        <dbReference type="ARBA" id="ARBA00023209"/>
    </source>
</evidence>
<keyword evidence="11 19" id="KW-1133">Transmembrane helix</keyword>
<dbReference type="PANTHER" id="PTHR15362">
    <property type="entry name" value="PHOSPHATIDYLINOSITOL SYNTHASE"/>
    <property type="match status" value="1"/>
</dbReference>
<protein>
    <recommendedName>
        <fullName evidence="5">CDP-diacylglycerol--inositol 3-phosphatidyltransferase</fullName>
        <ecNumber evidence="5">2.7.8.11</ecNumber>
    </recommendedName>
</protein>